<accession>A0A919NXW8</accession>
<evidence type="ECO:0000313" key="1">
    <source>
        <dbReference type="EMBL" id="GIF26383.1"/>
    </source>
</evidence>
<protein>
    <submittedName>
        <fullName evidence="1">Uncharacterized protein</fullName>
    </submittedName>
</protein>
<evidence type="ECO:0000313" key="2">
    <source>
        <dbReference type="Proteomes" id="UP000623608"/>
    </source>
</evidence>
<dbReference type="EMBL" id="BOMY01000060">
    <property type="protein sequence ID" value="GIF26383.1"/>
    <property type="molecule type" value="Genomic_DNA"/>
</dbReference>
<keyword evidence="2" id="KW-1185">Reference proteome</keyword>
<comment type="caution">
    <text evidence="1">The sequence shown here is derived from an EMBL/GenBank/DDBJ whole genome shotgun (WGS) entry which is preliminary data.</text>
</comment>
<dbReference type="Proteomes" id="UP000623608">
    <property type="component" value="Unassembled WGS sequence"/>
</dbReference>
<gene>
    <name evidence="1" type="ORF">Ate02nite_91130</name>
</gene>
<dbReference type="RefSeq" id="WP_203814180.1">
    <property type="nucleotide sequence ID" value="NZ_BOMY01000060.1"/>
</dbReference>
<organism evidence="1 2">
    <name type="scientific">Paractinoplanes tereljensis</name>
    <dbReference type="NCBI Taxonomy" id="571912"/>
    <lineage>
        <taxon>Bacteria</taxon>
        <taxon>Bacillati</taxon>
        <taxon>Actinomycetota</taxon>
        <taxon>Actinomycetes</taxon>
        <taxon>Micromonosporales</taxon>
        <taxon>Micromonosporaceae</taxon>
        <taxon>Paractinoplanes</taxon>
    </lineage>
</organism>
<reference evidence="1" key="1">
    <citation type="submission" date="2021-01" db="EMBL/GenBank/DDBJ databases">
        <title>Whole genome shotgun sequence of Actinoplanes tereljensis NBRC 105297.</title>
        <authorList>
            <person name="Komaki H."/>
            <person name="Tamura T."/>
        </authorList>
    </citation>
    <scope>NUCLEOTIDE SEQUENCE</scope>
    <source>
        <strain evidence="1">NBRC 105297</strain>
    </source>
</reference>
<proteinExistence type="predicted"/>
<name>A0A919NXW8_9ACTN</name>
<dbReference type="AlphaFoldDB" id="A0A919NXW8"/>
<sequence length="159" mass="17486">MSSAHEAAVDALMRQPFPDIAYGRRDAFGDVDHHVARLSVTQDFWDDRGEEVVGPVRDAIEQERDRLAEAFSKRWGPAEEVNFWGDGEHRNPADLEDGEAVDFFRSQTSGMLAWSCPEHNQWVALAVIQADPELPFALFVAVGAGSAWSATGSSGLDRG</sequence>